<proteinExistence type="predicted"/>
<evidence type="ECO:0000313" key="3">
    <source>
        <dbReference type="Proteomes" id="UP001204144"/>
    </source>
</evidence>
<dbReference type="RefSeq" id="WP_255037770.1">
    <property type="nucleotide sequence ID" value="NZ_RJUF01000051.1"/>
</dbReference>
<dbReference type="PROSITE" id="PS51819">
    <property type="entry name" value="VOC"/>
    <property type="match status" value="1"/>
</dbReference>
<evidence type="ECO:0000313" key="2">
    <source>
        <dbReference type="EMBL" id="MCP9764007.1"/>
    </source>
</evidence>
<evidence type="ECO:0000259" key="1">
    <source>
        <dbReference type="PROSITE" id="PS51819"/>
    </source>
</evidence>
<dbReference type="Gene3D" id="3.30.720.110">
    <property type="match status" value="1"/>
</dbReference>
<dbReference type="AlphaFoldDB" id="A0AAE3H3U0"/>
<reference evidence="2 3" key="1">
    <citation type="submission" date="2018-11" db="EMBL/GenBank/DDBJ databases">
        <title>Novel bacteria species description.</title>
        <authorList>
            <person name="Han J.-H."/>
        </authorList>
    </citation>
    <scope>NUCLEOTIDE SEQUENCE [LARGE SCALE GENOMIC DNA]</scope>
    <source>
        <strain evidence="2 3">KCTC23259</strain>
    </source>
</reference>
<dbReference type="InterPro" id="IPR037523">
    <property type="entry name" value="VOC_core"/>
</dbReference>
<gene>
    <name evidence="2" type="ORF">EGI31_13710</name>
</gene>
<feature type="domain" description="VOC" evidence="1">
    <location>
        <begin position="8"/>
        <end position="126"/>
    </location>
</feature>
<dbReference type="Proteomes" id="UP001204144">
    <property type="component" value="Unassembled WGS sequence"/>
</dbReference>
<comment type="caution">
    <text evidence="2">The sequence shown here is derived from an EMBL/GenBank/DDBJ whole genome shotgun (WGS) entry which is preliminary data.</text>
</comment>
<dbReference type="InterPro" id="IPR004360">
    <property type="entry name" value="Glyas_Fos-R_dOase_dom"/>
</dbReference>
<name>A0AAE3H3U0_9BACT</name>
<organism evidence="2 3">
    <name type="scientific">Lacihabitans soyangensis</name>
    <dbReference type="NCBI Taxonomy" id="869394"/>
    <lineage>
        <taxon>Bacteria</taxon>
        <taxon>Pseudomonadati</taxon>
        <taxon>Bacteroidota</taxon>
        <taxon>Cytophagia</taxon>
        <taxon>Cytophagales</taxon>
        <taxon>Leadbetterellaceae</taxon>
        <taxon>Lacihabitans</taxon>
    </lineage>
</organism>
<accession>A0AAE3H3U0</accession>
<sequence length="127" mass="14775">MNHFKPNNYNSVSPYFMVEDAKRMVQLLEDIFDAKVHRKYDQPDGKIMHVEVQIDDSIIMMSDATEQYPANKYWMHVYVPDVDAIFEKALNYGCEAVDKPQNKENDPDKRGTFKDFAGNMWSVAAQC</sequence>
<dbReference type="InterPro" id="IPR029068">
    <property type="entry name" value="Glyas_Bleomycin-R_OHBP_Dase"/>
</dbReference>
<dbReference type="PANTHER" id="PTHR34109">
    <property type="entry name" value="BNAUNNG04460D PROTEIN-RELATED"/>
    <property type="match status" value="1"/>
</dbReference>
<protein>
    <submittedName>
        <fullName evidence="2">VOC family protein</fullName>
    </submittedName>
</protein>
<dbReference type="EMBL" id="RJUF01000051">
    <property type="protein sequence ID" value="MCP9764007.1"/>
    <property type="molecule type" value="Genomic_DNA"/>
</dbReference>
<dbReference type="Pfam" id="PF00903">
    <property type="entry name" value="Glyoxalase"/>
    <property type="match status" value="1"/>
</dbReference>
<dbReference type="CDD" id="cd07246">
    <property type="entry name" value="VOC_like"/>
    <property type="match status" value="1"/>
</dbReference>
<dbReference type="Gene3D" id="3.30.720.120">
    <property type="match status" value="1"/>
</dbReference>
<dbReference type="PANTHER" id="PTHR34109:SF1">
    <property type="entry name" value="VOC DOMAIN-CONTAINING PROTEIN"/>
    <property type="match status" value="1"/>
</dbReference>
<dbReference type="SUPFAM" id="SSF54593">
    <property type="entry name" value="Glyoxalase/Bleomycin resistance protein/Dihydroxybiphenyl dioxygenase"/>
    <property type="match status" value="1"/>
</dbReference>
<keyword evidence="3" id="KW-1185">Reference proteome</keyword>